<dbReference type="Proteomes" id="UP000289859">
    <property type="component" value="Unassembled WGS sequence"/>
</dbReference>
<feature type="transmembrane region" description="Helical" evidence="1">
    <location>
        <begin position="170"/>
        <end position="189"/>
    </location>
</feature>
<feature type="transmembrane region" description="Helical" evidence="1">
    <location>
        <begin position="46"/>
        <end position="64"/>
    </location>
</feature>
<dbReference type="AlphaFoldDB" id="A0A4Q0P014"/>
<name>A0A4Q0P014_9FLAO</name>
<gene>
    <name evidence="2" type="ORF">DSM02_3004</name>
</gene>
<evidence type="ECO:0000313" key="2">
    <source>
        <dbReference type="EMBL" id="RXG18584.1"/>
    </source>
</evidence>
<dbReference type="Pfam" id="PF04238">
    <property type="entry name" value="DUF420"/>
    <property type="match status" value="1"/>
</dbReference>
<sequence>MKNIAQKEKLYNRWIIVLSIAIPVAVAVLFTIRIPGVERLGFLPPIYATINALTAVLLFTAVIQIKKGNRDLHEKLMKVCIGLSLVFLVLYVVYHATSDSTKFGDANLDGVVSDAENAAVGVFKYVYYFILITHILLSIGVIPFVLITYVRAMLGKFPLHRKIARITFPIWLYVAVTGVVVYFMIFPYYPA</sequence>
<dbReference type="OrthoDB" id="9811380at2"/>
<reference evidence="2 3" key="1">
    <citation type="submission" date="2018-07" db="EMBL/GenBank/DDBJ databases">
        <title>Leeuwenhoekiella genomics.</title>
        <authorList>
            <person name="Tahon G."/>
            <person name="Willems A."/>
        </authorList>
    </citation>
    <scope>NUCLEOTIDE SEQUENCE [LARGE SCALE GENOMIC DNA]</scope>
    <source>
        <strain evidence="2 3">LMG 29608</strain>
    </source>
</reference>
<dbReference type="EMBL" id="QOVK01000016">
    <property type="protein sequence ID" value="RXG18584.1"/>
    <property type="molecule type" value="Genomic_DNA"/>
</dbReference>
<feature type="transmembrane region" description="Helical" evidence="1">
    <location>
        <begin position="125"/>
        <end position="150"/>
    </location>
</feature>
<protein>
    <submittedName>
        <fullName evidence="2">Putative membrane protein</fullName>
    </submittedName>
</protein>
<keyword evidence="1" id="KW-1133">Transmembrane helix</keyword>
<dbReference type="RefSeq" id="WP_128766325.1">
    <property type="nucleotide sequence ID" value="NZ_JBHUOO010000043.1"/>
</dbReference>
<feature type="transmembrane region" description="Helical" evidence="1">
    <location>
        <begin position="12"/>
        <end position="34"/>
    </location>
</feature>
<evidence type="ECO:0000313" key="3">
    <source>
        <dbReference type="Proteomes" id="UP000289859"/>
    </source>
</evidence>
<comment type="caution">
    <text evidence="2">The sequence shown here is derived from an EMBL/GenBank/DDBJ whole genome shotgun (WGS) entry which is preliminary data.</text>
</comment>
<feature type="transmembrane region" description="Helical" evidence="1">
    <location>
        <begin position="76"/>
        <end position="94"/>
    </location>
</feature>
<keyword evidence="1" id="KW-0472">Membrane</keyword>
<dbReference type="InterPro" id="IPR007352">
    <property type="entry name" value="DUF420"/>
</dbReference>
<dbReference type="PANTHER" id="PTHR37692:SF1">
    <property type="entry name" value="DUF420 DOMAIN-CONTAINING PROTEIN"/>
    <property type="match status" value="1"/>
</dbReference>
<organism evidence="2 3">
    <name type="scientific">Leeuwenhoekiella polynyae</name>
    <dbReference type="NCBI Taxonomy" id="1550906"/>
    <lineage>
        <taxon>Bacteria</taxon>
        <taxon>Pseudomonadati</taxon>
        <taxon>Bacteroidota</taxon>
        <taxon>Flavobacteriia</taxon>
        <taxon>Flavobacteriales</taxon>
        <taxon>Flavobacteriaceae</taxon>
        <taxon>Leeuwenhoekiella</taxon>
    </lineage>
</organism>
<dbReference type="PANTHER" id="PTHR37692">
    <property type="entry name" value="HYPOTHETICAL MEMBRANE SPANNING PROTEIN"/>
    <property type="match status" value="1"/>
</dbReference>
<keyword evidence="1" id="KW-0812">Transmembrane</keyword>
<evidence type="ECO:0000256" key="1">
    <source>
        <dbReference type="SAM" id="Phobius"/>
    </source>
</evidence>
<accession>A0A4Q0P014</accession>
<keyword evidence="3" id="KW-1185">Reference proteome</keyword>
<proteinExistence type="predicted"/>